<dbReference type="EMBL" id="GBXM01057556">
    <property type="protein sequence ID" value="JAH51021.1"/>
    <property type="molecule type" value="Transcribed_RNA"/>
</dbReference>
<evidence type="ECO:0000313" key="1">
    <source>
        <dbReference type="EMBL" id="JAH51021.1"/>
    </source>
</evidence>
<dbReference type="AlphaFoldDB" id="A0A0E9TBN9"/>
<organism evidence="1">
    <name type="scientific">Anguilla anguilla</name>
    <name type="common">European freshwater eel</name>
    <name type="synonym">Muraena anguilla</name>
    <dbReference type="NCBI Taxonomy" id="7936"/>
    <lineage>
        <taxon>Eukaryota</taxon>
        <taxon>Metazoa</taxon>
        <taxon>Chordata</taxon>
        <taxon>Craniata</taxon>
        <taxon>Vertebrata</taxon>
        <taxon>Euteleostomi</taxon>
        <taxon>Actinopterygii</taxon>
        <taxon>Neopterygii</taxon>
        <taxon>Teleostei</taxon>
        <taxon>Anguilliformes</taxon>
        <taxon>Anguillidae</taxon>
        <taxon>Anguilla</taxon>
    </lineage>
</organism>
<reference evidence="1" key="1">
    <citation type="submission" date="2014-11" db="EMBL/GenBank/DDBJ databases">
        <authorList>
            <person name="Amaro Gonzalez C."/>
        </authorList>
    </citation>
    <scope>NUCLEOTIDE SEQUENCE</scope>
</reference>
<reference evidence="1" key="2">
    <citation type="journal article" date="2015" name="Fish Shellfish Immunol.">
        <title>Early steps in the European eel (Anguilla anguilla)-Vibrio vulnificus interaction in the gills: Role of the RtxA13 toxin.</title>
        <authorList>
            <person name="Callol A."/>
            <person name="Pajuelo D."/>
            <person name="Ebbesson L."/>
            <person name="Teles M."/>
            <person name="MacKenzie S."/>
            <person name="Amaro C."/>
        </authorList>
    </citation>
    <scope>NUCLEOTIDE SEQUENCE</scope>
</reference>
<proteinExistence type="predicted"/>
<sequence length="37" mass="4181">MSLSMKIRSSLLIYLASYTDNIIYRAGKETLNCGLQL</sequence>
<name>A0A0E9TBN9_ANGAN</name>
<protein>
    <submittedName>
        <fullName evidence="1">Uncharacterized protein</fullName>
    </submittedName>
</protein>
<accession>A0A0E9TBN9</accession>